<dbReference type="OrthoDB" id="1046782at2759"/>
<sequence>MVSLSLRRSGSRSHSVPEMASLTIRNLTIYPLELKLVERFEWPPAPDQGGLSRMNSTLTGLFVNNTSASPVTPQDGQEPRDRQHLTDLIAGPFETKTTDIRTVDPGKGLLRLTFQTPGTGHRYVVDCPGPSRRSVVMKGVGDVPLELTAVYIPSGRHLSIFSSANLDSWMRELRDEYPLSMLSIPGTHNSPTCYVALPSVRCQAVGVREQLDNGVRFLDVRVSVNKGDDDLALVHSVFPVALTGTRYFAGLLKELYAFLDANPSETVLMSVKREGTGRGSDRHLSQHLFNRYCGGGNAERWFTRPRIPSLGEARGKIVLIRRFNNHDALQDEHGGTGWGIDAAAWPDNCADGTVDSGLIRVQDFYTVGQSHNIEKKTEMARMHLEKACQQTFAEFIAAPAPGASPLPLFVNFLSASNFFNASCWPEKIAAKVNPSIIEHLCMNHAEKGRGPAQLEVGDAGTGIVVTDWVGQEGDWDLIRCIVGWNARLQLKR</sequence>
<gene>
    <name evidence="2" type="ORF">VM1G_02794</name>
</gene>
<dbReference type="Pfam" id="PF00388">
    <property type="entry name" value="PI-PLC-X"/>
    <property type="match status" value="1"/>
</dbReference>
<organism evidence="2 3">
    <name type="scientific">Cytospora mali</name>
    <name type="common">Apple Valsa canker fungus</name>
    <name type="synonym">Valsa mali</name>
    <dbReference type="NCBI Taxonomy" id="578113"/>
    <lineage>
        <taxon>Eukaryota</taxon>
        <taxon>Fungi</taxon>
        <taxon>Dikarya</taxon>
        <taxon>Ascomycota</taxon>
        <taxon>Pezizomycotina</taxon>
        <taxon>Sordariomycetes</taxon>
        <taxon>Sordariomycetidae</taxon>
        <taxon>Diaporthales</taxon>
        <taxon>Cytosporaceae</taxon>
        <taxon>Cytospora</taxon>
    </lineage>
</organism>
<dbReference type="SMR" id="A0A194VU04"/>
<proteinExistence type="predicted"/>
<keyword evidence="3" id="KW-1185">Reference proteome</keyword>
<protein>
    <submittedName>
        <fullName evidence="2">1-phosphatidylinositol phosphodiesterase</fullName>
    </submittedName>
</protein>
<reference evidence="2" key="1">
    <citation type="submission" date="2014-12" db="EMBL/GenBank/DDBJ databases">
        <title>Genome Sequence of Valsa Canker Pathogens Uncovers a Specific Adaption of Colonization on Woody Bark.</title>
        <authorList>
            <person name="Yin Z."/>
            <person name="Liu H."/>
            <person name="Gao X."/>
            <person name="Li Z."/>
            <person name="Song N."/>
            <person name="Ke X."/>
            <person name="Dai Q."/>
            <person name="Wu Y."/>
            <person name="Sun Y."/>
            <person name="Xu J.-R."/>
            <person name="Kang Z.K."/>
            <person name="Wang L."/>
            <person name="Huang L."/>
        </authorList>
    </citation>
    <scope>NUCLEOTIDE SEQUENCE [LARGE SCALE GENOMIC DNA]</scope>
    <source>
        <strain evidence="2">03-8</strain>
    </source>
</reference>
<dbReference type="PROSITE" id="PS50007">
    <property type="entry name" value="PIPLC_X_DOMAIN"/>
    <property type="match status" value="1"/>
</dbReference>
<dbReference type="SMART" id="SM00148">
    <property type="entry name" value="PLCXc"/>
    <property type="match status" value="1"/>
</dbReference>
<evidence type="ECO:0000259" key="1">
    <source>
        <dbReference type="SMART" id="SM00148"/>
    </source>
</evidence>
<evidence type="ECO:0000313" key="3">
    <source>
        <dbReference type="Proteomes" id="UP000078559"/>
    </source>
</evidence>
<accession>A0A194VU04</accession>
<dbReference type="GO" id="GO:0006629">
    <property type="term" value="P:lipid metabolic process"/>
    <property type="evidence" value="ECO:0007669"/>
    <property type="project" value="InterPro"/>
</dbReference>
<name>A0A194VU04_CYTMA</name>
<dbReference type="Proteomes" id="UP000078559">
    <property type="component" value="Chromosome 3"/>
</dbReference>
<dbReference type="CDD" id="cd08586">
    <property type="entry name" value="PI-PLCc_BcPLC_like"/>
    <property type="match status" value="1"/>
</dbReference>
<dbReference type="Gene3D" id="3.20.20.190">
    <property type="entry name" value="Phosphatidylinositol (PI) phosphodiesterase"/>
    <property type="match status" value="1"/>
</dbReference>
<dbReference type="PANTHER" id="PTHR13593">
    <property type="match status" value="1"/>
</dbReference>
<dbReference type="GO" id="GO:0008081">
    <property type="term" value="F:phosphoric diester hydrolase activity"/>
    <property type="evidence" value="ECO:0007669"/>
    <property type="project" value="InterPro"/>
</dbReference>
<dbReference type="EMBL" id="CM003100">
    <property type="protein sequence ID" value="KUI67477.1"/>
    <property type="molecule type" value="Genomic_DNA"/>
</dbReference>
<dbReference type="AlphaFoldDB" id="A0A194VU04"/>
<dbReference type="PANTHER" id="PTHR13593:SF113">
    <property type="entry name" value="SI:DKEY-266F7.9"/>
    <property type="match status" value="1"/>
</dbReference>
<evidence type="ECO:0000313" key="2">
    <source>
        <dbReference type="EMBL" id="KUI67477.1"/>
    </source>
</evidence>
<dbReference type="InterPro" id="IPR051057">
    <property type="entry name" value="PI-PLC_domain"/>
</dbReference>
<dbReference type="SUPFAM" id="SSF51695">
    <property type="entry name" value="PLC-like phosphodiesterases"/>
    <property type="match status" value="1"/>
</dbReference>
<dbReference type="InterPro" id="IPR017946">
    <property type="entry name" value="PLC-like_Pdiesterase_TIM-brl"/>
</dbReference>
<feature type="domain" description="Phosphatidylinositol-specific phospholipase C X" evidence="1">
    <location>
        <begin position="175"/>
        <end position="322"/>
    </location>
</feature>
<dbReference type="InterPro" id="IPR000909">
    <property type="entry name" value="PLipase_C_PInositol-sp_X_dom"/>
</dbReference>